<dbReference type="RefSeq" id="WP_053236556.1">
    <property type="nucleotide sequence ID" value="NZ_CP011125.1"/>
</dbReference>
<dbReference type="STRING" id="927083.DB32_006670"/>
<gene>
    <name evidence="1" type="ORF">DB32_006670</name>
</gene>
<name>A0A0F6W7V3_9BACT</name>
<organism evidence="1 2">
    <name type="scientific">Sandaracinus amylolyticus</name>
    <dbReference type="NCBI Taxonomy" id="927083"/>
    <lineage>
        <taxon>Bacteria</taxon>
        <taxon>Pseudomonadati</taxon>
        <taxon>Myxococcota</taxon>
        <taxon>Polyangia</taxon>
        <taxon>Polyangiales</taxon>
        <taxon>Sandaracinaceae</taxon>
        <taxon>Sandaracinus</taxon>
    </lineage>
</organism>
<sequence>MSEVKHRLRVGPDLLAAMLVVVPSSLLAAIWLSPRAAIPAEIPPLAIDVADARASIEHEHRLAARPPTDDDARRRRALYEEQNVASIHGEPAERGEARRAELRDVLDRMIDAHGDAVVDVLRAEDVERMIPALAGEGDDTARAATLGDFPEALERWGAIADGRRVAPDLVVRALYAARWNAVHGRPLTDGLDDARLRAYHGWLALHGDAADERLRLAALDAYERAGGAHADEARGVLAWRAGDAEGAALAFTHGHERTGDLRLRNHALAAAMRAAGPGEP</sequence>
<accession>A0A0F6W7V3</accession>
<dbReference type="EMBL" id="CP011125">
    <property type="protein sequence ID" value="AKF09521.1"/>
    <property type="molecule type" value="Genomic_DNA"/>
</dbReference>
<dbReference type="Proteomes" id="UP000034883">
    <property type="component" value="Chromosome"/>
</dbReference>
<dbReference type="KEGG" id="samy:DB32_006670"/>
<protein>
    <submittedName>
        <fullName evidence="1">Uncharacterized protein</fullName>
    </submittedName>
</protein>
<evidence type="ECO:0000313" key="2">
    <source>
        <dbReference type="Proteomes" id="UP000034883"/>
    </source>
</evidence>
<proteinExistence type="predicted"/>
<reference evidence="1 2" key="1">
    <citation type="submission" date="2015-03" db="EMBL/GenBank/DDBJ databases">
        <title>Genome assembly of Sandaracinus amylolyticus DSM 53668.</title>
        <authorList>
            <person name="Sharma G."/>
            <person name="Subramanian S."/>
        </authorList>
    </citation>
    <scope>NUCLEOTIDE SEQUENCE [LARGE SCALE GENOMIC DNA]</scope>
    <source>
        <strain evidence="1 2">DSM 53668</strain>
    </source>
</reference>
<dbReference type="AlphaFoldDB" id="A0A0F6W7V3"/>
<keyword evidence="2" id="KW-1185">Reference proteome</keyword>
<evidence type="ECO:0000313" key="1">
    <source>
        <dbReference type="EMBL" id="AKF09521.1"/>
    </source>
</evidence>